<accession>A0ABY6GWA5</accession>
<keyword evidence="2" id="KW-1133">Transmembrane helix</keyword>
<feature type="region of interest" description="Disordered" evidence="1">
    <location>
        <begin position="924"/>
        <end position="971"/>
    </location>
</feature>
<reference evidence="3" key="1">
    <citation type="submission" date="2022-10" db="EMBL/GenBank/DDBJ databases">
        <title>Completed Genome Sequence of two octocoral isolated bacterium, Endozoicomonas euniceicola EF212T and Endozoicomonas gorgoniicola PS125T.</title>
        <authorList>
            <person name="Chiou Y.-J."/>
            <person name="Chen Y.-H."/>
        </authorList>
    </citation>
    <scope>NUCLEOTIDE SEQUENCE</scope>
    <source>
        <strain evidence="3">EF212</strain>
    </source>
</reference>
<evidence type="ECO:0000256" key="1">
    <source>
        <dbReference type="SAM" id="MobiDB-lite"/>
    </source>
</evidence>
<dbReference type="EMBL" id="CP103300">
    <property type="protein sequence ID" value="UYM17048.1"/>
    <property type="molecule type" value="Genomic_DNA"/>
</dbReference>
<feature type="transmembrane region" description="Helical" evidence="2">
    <location>
        <begin position="557"/>
        <end position="577"/>
    </location>
</feature>
<keyword evidence="4" id="KW-1185">Reference proteome</keyword>
<evidence type="ECO:0000256" key="2">
    <source>
        <dbReference type="SAM" id="Phobius"/>
    </source>
</evidence>
<keyword evidence="2" id="KW-0472">Membrane</keyword>
<feature type="transmembrane region" description="Helical" evidence="2">
    <location>
        <begin position="589"/>
        <end position="610"/>
    </location>
</feature>
<feature type="transmembrane region" description="Helical" evidence="2">
    <location>
        <begin position="521"/>
        <end position="545"/>
    </location>
</feature>
<feature type="transmembrane region" description="Helical" evidence="2">
    <location>
        <begin position="760"/>
        <end position="776"/>
    </location>
</feature>
<sequence>MDRQASILALMRFARPTVSVIMFFTSYCFAGIGYEDVLDNIHPFPVELDELSVSGSHPKLKKTFFIDSESGSKTIIRQYTGNVYTAYYFPDKSQKKTHSIRLNPITNDLLLIIDKREYRLILSYSEHNAVNTYFNLARLLSKTFRDIKNDIIYCVTKEKNQCPTGWLEKTKNAFTYQPYYTKTIQNYHETELDNGLMQIDFDEDSVLLTRHGKGILSQADDKTRQLAQDSNDKKKHNNNAYDNKNDSRRQYRQAPSKKRKGNKGSSLNSGNSNDEGGDDNQERRDDHKYDTNSPEDEETHKNYHNSNFLTFINQALRFAISGTIDIDTAIIGAMNQFLNLPLSGSINRLSAFLLERLYHEYGISGGEITLAMRRVNRNLELQLEDEPSDQPNNFLSALINVHTESADRSFQPYARQILSIYYNAILDAPLLESTLDHLQEYGFSPQAVLNLQQHQPLLPAILNERSAGADRLSPLTILNFINRFFDSKTGSLLLMTMISGFVYDHYSNLLSPDVYFHRFDLYATAIICLFAQTIPSLLNTLNLFGILRQDDDLPPQLVFFLISFNTLKDIFSALSTGSGLIENPMYTRLFQGLHVLFSSLFSYFLLKTIITTSESENDEYERTSPKNSQLLQYTLIPLTISTFSTLSLYFISNFLNFNIPSESNNYILFTLSSLARNLFSNQNSPQEEVIRVLAFFSLSLTITALWNQHRYFRNICSDSAQFRDKLNILWNNLWVFYLNAALSSYTFVMSFADRAGNNPMVFYINLILSFIKSRVFENRVNVLRREALTKPIIEKKSTRINRDFNNSVKHGDGSNNVSTSGSTTVAESIQFFFNQFDQANIRNQYYIIMTLKENFPPRLYHLMRQIGNRPSTQTITRSCVSDFQNAESSRPAATADIFAQGTTEIPEAPQDIPLRATSRFQVMPVTENDEEVNTDKTTNAETVIDIPDDAGNESDTSLNNRNATEKHESNG</sequence>
<feature type="transmembrane region" description="Helical" evidence="2">
    <location>
        <begin position="689"/>
        <end position="707"/>
    </location>
</feature>
<organism evidence="3 4">
    <name type="scientific">Endozoicomonas euniceicola</name>
    <dbReference type="NCBI Taxonomy" id="1234143"/>
    <lineage>
        <taxon>Bacteria</taxon>
        <taxon>Pseudomonadati</taxon>
        <taxon>Pseudomonadota</taxon>
        <taxon>Gammaproteobacteria</taxon>
        <taxon>Oceanospirillales</taxon>
        <taxon>Endozoicomonadaceae</taxon>
        <taxon>Endozoicomonas</taxon>
    </lineage>
</organism>
<evidence type="ECO:0000313" key="3">
    <source>
        <dbReference type="EMBL" id="UYM17048.1"/>
    </source>
</evidence>
<feature type="compositionally biased region" description="Low complexity" evidence="1">
    <location>
        <begin position="263"/>
        <end position="274"/>
    </location>
</feature>
<feature type="transmembrane region" description="Helical" evidence="2">
    <location>
        <begin position="630"/>
        <end position="651"/>
    </location>
</feature>
<feature type="transmembrane region" description="Helical" evidence="2">
    <location>
        <begin position="12"/>
        <end position="34"/>
    </location>
</feature>
<feature type="compositionally biased region" description="Polar residues" evidence="1">
    <location>
        <begin position="953"/>
        <end position="962"/>
    </location>
</feature>
<name>A0ABY6GWA5_9GAMM</name>
<evidence type="ECO:0000313" key="4">
    <source>
        <dbReference type="Proteomes" id="UP001163255"/>
    </source>
</evidence>
<dbReference type="RefSeq" id="WP_262599486.1">
    <property type="nucleotide sequence ID" value="NZ_CP103300.1"/>
</dbReference>
<gene>
    <name evidence="3" type="ORF">NX720_03725</name>
</gene>
<proteinExistence type="predicted"/>
<feature type="compositionally biased region" description="Basic and acidic residues" evidence="1">
    <location>
        <begin position="280"/>
        <end position="290"/>
    </location>
</feature>
<dbReference type="Proteomes" id="UP001163255">
    <property type="component" value="Chromosome"/>
</dbReference>
<keyword evidence="2" id="KW-0812">Transmembrane</keyword>
<feature type="transmembrane region" description="Helical" evidence="2">
    <location>
        <begin position="728"/>
        <end position="748"/>
    </location>
</feature>
<protein>
    <submittedName>
        <fullName evidence="3">Uncharacterized protein</fullName>
    </submittedName>
</protein>
<feature type="region of interest" description="Disordered" evidence="1">
    <location>
        <begin position="219"/>
        <end position="301"/>
    </location>
</feature>